<dbReference type="Pfam" id="PF07831">
    <property type="entry name" value="PYNP_C"/>
    <property type="match status" value="1"/>
</dbReference>
<proteinExistence type="predicted"/>
<keyword evidence="5" id="KW-1185">Reference proteome</keyword>
<organism evidence="4 5">
    <name type="scientific">Cichlidogyrus casuarinus</name>
    <dbReference type="NCBI Taxonomy" id="1844966"/>
    <lineage>
        <taxon>Eukaryota</taxon>
        <taxon>Metazoa</taxon>
        <taxon>Spiralia</taxon>
        <taxon>Lophotrochozoa</taxon>
        <taxon>Platyhelminthes</taxon>
        <taxon>Monogenea</taxon>
        <taxon>Monopisthocotylea</taxon>
        <taxon>Dactylogyridea</taxon>
        <taxon>Ancyrocephalidae</taxon>
        <taxon>Cichlidogyrus</taxon>
    </lineage>
</organism>
<feature type="non-terminal residue" evidence="4">
    <location>
        <position position="1"/>
    </location>
</feature>
<dbReference type="Gene3D" id="3.40.1030.10">
    <property type="entry name" value="Nucleoside phosphorylase/phosphoribosyltransferase catalytic domain"/>
    <property type="match status" value="1"/>
</dbReference>
<accession>A0ABD2Q324</accession>
<dbReference type="SUPFAM" id="SSF54680">
    <property type="entry name" value="Pyrimidine nucleoside phosphorylase C-terminal domain"/>
    <property type="match status" value="1"/>
</dbReference>
<dbReference type="Proteomes" id="UP001626550">
    <property type="component" value="Unassembled WGS sequence"/>
</dbReference>
<comment type="caution">
    <text evidence="4">The sequence shown here is derived from an EMBL/GenBank/DDBJ whole genome shotgun (WGS) entry which is preliminary data.</text>
</comment>
<dbReference type="InterPro" id="IPR000053">
    <property type="entry name" value="Thymidine/pyrmidine_PPase"/>
</dbReference>
<keyword evidence="2" id="KW-0808">Transferase</keyword>
<dbReference type="InterPro" id="IPR013102">
    <property type="entry name" value="PYNP_C"/>
</dbReference>
<dbReference type="AlphaFoldDB" id="A0ABD2Q324"/>
<reference evidence="4 5" key="1">
    <citation type="submission" date="2024-11" db="EMBL/GenBank/DDBJ databases">
        <title>Adaptive evolution of stress response genes in parasites aligns with host niche diversity.</title>
        <authorList>
            <person name="Hahn C."/>
            <person name="Resl P."/>
        </authorList>
    </citation>
    <scope>NUCLEOTIDE SEQUENCE [LARGE SCALE GENOMIC DNA]</scope>
    <source>
        <strain evidence="4">EGGRZ-B1_66</strain>
        <tissue evidence="4">Body</tissue>
    </source>
</reference>
<dbReference type="GO" id="GO:0016757">
    <property type="term" value="F:glycosyltransferase activity"/>
    <property type="evidence" value="ECO:0007669"/>
    <property type="project" value="UniProtKB-KW"/>
</dbReference>
<dbReference type="EMBL" id="JBJKFK010001123">
    <property type="protein sequence ID" value="KAL3314012.1"/>
    <property type="molecule type" value="Genomic_DNA"/>
</dbReference>
<dbReference type="PANTHER" id="PTHR10515">
    <property type="entry name" value="THYMIDINE PHOSPHORYLASE"/>
    <property type="match status" value="1"/>
</dbReference>
<evidence type="ECO:0000256" key="2">
    <source>
        <dbReference type="ARBA" id="ARBA00022679"/>
    </source>
</evidence>
<keyword evidence="1" id="KW-0328">Glycosyltransferase</keyword>
<evidence type="ECO:0000313" key="5">
    <source>
        <dbReference type="Proteomes" id="UP001626550"/>
    </source>
</evidence>
<dbReference type="SUPFAM" id="SSF52418">
    <property type="entry name" value="Nucleoside phosphorylase/phosphoribosyltransferase catalytic domain"/>
    <property type="match status" value="1"/>
</dbReference>
<dbReference type="PANTHER" id="PTHR10515:SF0">
    <property type="entry name" value="THYMIDINE PHOSPHORYLASE"/>
    <property type="match status" value="1"/>
</dbReference>
<evidence type="ECO:0000313" key="4">
    <source>
        <dbReference type="EMBL" id="KAL3314012.1"/>
    </source>
</evidence>
<dbReference type="InterPro" id="IPR036566">
    <property type="entry name" value="PYNP-like_C_sf"/>
</dbReference>
<dbReference type="SMART" id="SM00941">
    <property type="entry name" value="PYNP_C"/>
    <property type="match status" value="1"/>
</dbReference>
<evidence type="ECO:0000259" key="3">
    <source>
        <dbReference type="SMART" id="SM00941"/>
    </source>
</evidence>
<name>A0ABD2Q324_9PLAT</name>
<evidence type="ECO:0000256" key="1">
    <source>
        <dbReference type="ARBA" id="ARBA00022676"/>
    </source>
</evidence>
<dbReference type="Gene3D" id="3.90.1170.30">
    <property type="entry name" value="Pyrimidine nucleoside phosphorylase-like, C-terminal domain"/>
    <property type="match status" value="1"/>
</dbReference>
<protein>
    <recommendedName>
        <fullName evidence="3">Pyrimidine nucleoside phosphorylase C-terminal domain-containing protein</fullName>
    </recommendedName>
</protein>
<gene>
    <name evidence="4" type="ORF">Ciccas_007377</name>
</gene>
<feature type="domain" description="Pyrimidine nucleoside phosphorylase C-terminal" evidence="3">
    <location>
        <begin position="139"/>
        <end position="213"/>
    </location>
</feature>
<dbReference type="InterPro" id="IPR035902">
    <property type="entry name" value="Nuc_phospho_transferase"/>
</dbReference>
<sequence>IGVAKHLQLRITVLISDMEQPLGRCAGNALEMAEVFHFLNGGENDPRLEELVYRLCSELLLQTGKAKSRDEAEEQCRASIKDGSAAKAMAMMLIGQGVSEALVKELCGGRDLGGLHVYLNLMGKNCSYRKELVSSVSGYITKISALAIGTATWRLGAGRSHPDDSIDYSVGIEIHKREGESVKAGELLATAHYNDESRLKNAWIEMENSFSIDPDSKLPAAKSRLVWKLLNDK</sequence>